<evidence type="ECO:0000313" key="3">
    <source>
        <dbReference type="Proteomes" id="UP000287896"/>
    </source>
</evidence>
<reference evidence="2 3" key="1">
    <citation type="submission" date="2018-12" db="EMBL/GenBank/DDBJ databases">
        <title>Characterization of a novel siphovirus infacting Bacillus anthracis.</title>
        <authorList>
            <person name="Hu X."/>
            <person name="Wan X."/>
            <person name="Geng P."/>
            <person name="Yuan Z."/>
        </authorList>
    </citation>
    <scope>NUCLEOTIDE SEQUENCE [LARGE SCALE GENOMIC DNA]</scope>
</reference>
<evidence type="ECO:0008006" key="4">
    <source>
        <dbReference type="Google" id="ProtNLM"/>
    </source>
</evidence>
<keyword evidence="3" id="KW-1185">Reference proteome</keyword>
<dbReference type="SMART" id="SM00411">
    <property type="entry name" value="BHL"/>
    <property type="match status" value="1"/>
</dbReference>
<dbReference type="Proteomes" id="UP000287896">
    <property type="component" value="Segment"/>
</dbReference>
<sequence>MNLSDLIHEVWKDERVKKLKIRKSEVRVVVKVAIEHMVNGLIKNGKLMLTNLFTLDIRKIKGRKIRSVKTGEYMHSKDYYKVGLEPSQKLKNELKKLK</sequence>
<dbReference type="GO" id="GO:0003677">
    <property type="term" value="F:DNA binding"/>
    <property type="evidence" value="ECO:0007669"/>
    <property type="project" value="InterPro"/>
</dbReference>
<proteinExistence type="inferred from homology"/>
<dbReference type="EMBL" id="MK288021">
    <property type="protein sequence ID" value="AZU98948.1"/>
    <property type="molecule type" value="Genomic_DNA"/>
</dbReference>
<dbReference type="Pfam" id="PF00216">
    <property type="entry name" value="Bac_DNA_binding"/>
    <property type="match status" value="1"/>
</dbReference>
<name>A0A3T0IHQ9_9CAUD</name>
<dbReference type="GO" id="GO:0030527">
    <property type="term" value="F:structural constituent of chromatin"/>
    <property type="evidence" value="ECO:0007669"/>
    <property type="project" value="InterPro"/>
</dbReference>
<dbReference type="InterPro" id="IPR000119">
    <property type="entry name" value="Hist_DNA-bd"/>
</dbReference>
<comment type="similarity">
    <text evidence="1">Belongs to the bacterial histone-like protein family.</text>
</comment>
<evidence type="ECO:0000313" key="2">
    <source>
        <dbReference type="EMBL" id="AZU98948.1"/>
    </source>
</evidence>
<dbReference type="Gene3D" id="4.10.520.10">
    <property type="entry name" value="IHF-like DNA-binding proteins"/>
    <property type="match status" value="1"/>
</dbReference>
<organism evidence="2 3">
    <name type="scientific">Bacillus phage pW2</name>
    <dbReference type="NCBI Taxonomy" id="2500559"/>
    <lineage>
        <taxon>Viruses</taxon>
        <taxon>Duplodnaviria</taxon>
        <taxon>Heunggongvirae</taxon>
        <taxon>Uroviricota</taxon>
        <taxon>Caudoviricetes</taxon>
        <taxon>Joanripponvirinae</taxon>
        <taxon>Sophritavirus</taxon>
        <taxon>Sophritavirus pW2</taxon>
    </lineage>
</organism>
<protein>
    <recommendedName>
        <fullName evidence="4">DNA-binding protein</fullName>
    </recommendedName>
</protein>
<dbReference type="InterPro" id="IPR010992">
    <property type="entry name" value="IHF-like_DNA-bd_dom_sf"/>
</dbReference>
<accession>A0A3T0IHQ9</accession>
<evidence type="ECO:0000256" key="1">
    <source>
        <dbReference type="RuleBase" id="RU003939"/>
    </source>
</evidence>
<dbReference type="SUPFAM" id="SSF47729">
    <property type="entry name" value="IHF-like DNA-binding proteins"/>
    <property type="match status" value="1"/>
</dbReference>
<gene>
    <name evidence="2" type="ORF">pW2_116</name>
</gene>